<dbReference type="PROSITE" id="PS00211">
    <property type="entry name" value="ABC_TRANSPORTER_1"/>
    <property type="match status" value="2"/>
</dbReference>
<dbReference type="Gene3D" id="3.40.50.300">
    <property type="entry name" value="P-loop containing nucleotide triphosphate hydrolases"/>
    <property type="match status" value="2"/>
</dbReference>
<dbReference type="GO" id="GO:0016887">
    <property type="term" value="F:ATP hydrolysis activity"/>
    <property type="evidence" value="ECO:0007669"/>
    <property type="project" value="InterPro"/>
</dbReference>
<keyword evidence="2 6" id="KW-0067">ATP-binding</keyword>
<comment type="caution">
    <text evidence="6">The sequence shown here is derived from an EMBL/GenBank/DDBJ whole genome shotgun (WGS) entry which is preliminary data.</text>
</comment>
<dbReference type="CDD" id="cd03221">
    <property type="entry name" value="ABCF_EF-3"/>
    <property type="match status" value="2"/>
</dbReference>
<organism evidence="6 7">
    <name type="scientific">Nakamurella alba</name>
    <dbReference type="NCBI Taxonomy" id="2665158"/>
    <lineage>
        <taxon>Bacteria</taxon>
        <taxon>Bacillati</taxon>
        <taxon>Actinomycetota</taxon>
        <taxon>Actinomycetes</taxon>
        <taxon>Nakamurellales</taxon>
        <taxon>Nakamurellaceae</taxon>
        <taxon>Nakamurella</taxon>
    </lineage>
</organism>
<dbReference type="InterPro" id="IPR051309">
    <property type="entry name" value="ABCF_ATPase"/>
</dbReference>
<dbReference type="Pfam" id="PF00005">
    <property type="entry name" value="ABC_tran"/>
    <property type="match status" value="2"/>
</dbReference>
<keyword evidence="3" id="KW-0175">Coiled coil</keyword>
<accession>A0A7K1FHD9</accession>
<dbReference type="InterPro" id="IPR027417">
    <property type="entry name" value="P-loop_NTPase"/>
</dbReference>
<dbReference type="SMART" id="SM00382">
    <property type="entry name" value="AAA"/>
    <property type="match status" value="2"/>
</dbReference>
<dbReference type="GO" id="GO:0005524">
    <property type="term" value="F:ATP binding"/>
    <property type="evidence" value="ECO:0007669"/>
    <property type="project" value="UniProtKB-KW"/>
</dbReference>
<protein>
    <submittedName>
        <fullName evidence="6">ATP-binding cassette domain-containing protein</fullName>
    </submittedName>
</protein>
<dbReference type="InterPro" id="IPR017871">
    <property type="entry name" value="ABC_transporter-like_CS"/>
</dbReference>
<dbReference type="PANTHER" id="PTHR42855">
    <property type="entry name" value="ABC TRANSPORTER ATP-BINDING SUBUNIT"/>
    <property type="match status" value="1"/>
</dbReference>
<evidence type="ECO:0000256" key="3">
    <source>
        <dbReference type="SAM" id="Coils"/>
    </source>
</evidence>
<evidence type="ECO:0000256" key="2">
    <source>
        <dbReference type="ARBA" id="ARBA00022840"/>
    </source>
</evidence>
<evidence type="ECO:0000256" key="1">
    <source>
        <dbReference type="ARBA" id="ARBA00022741"/>
    </source>
</evidence>
<dbReference type="AlphaFoldDB" id="A0A7K1FHD9"/>
<keyword evidence="7" id="KW-1185">Reference proteome</keyword>
<dbReference type="InterPro" id="IPR003439">
    <property type="entry name" value="ABC_transporter-like_ATP-bd"/>
</dbReference>
<proteinExistence type="predicted"/>
<dbReference type="PANTHER" id="PTHR42855:SF1">
    <property type="entry name" value="ABC TRANSPORTER DOMAIN-CONTAINING PROTEIN"/>
    <property type="match status" value="1"/>
</dbReference>
<reference evidence="6 7" key="1">
    <citation type="submission" date="2019-11" db="EMBL/GenBank/DDBJ databases">
        <authorList>
            <person name="Jiang L.-Q."/>
        </authorList>
    </citation>
    <scope>NUCLEOTIDE SEQUENCE [LARGE SCALE GENOMIC DNA]</scope>
    <source>
        <strain evidence="6 7">YIM 132087</strain>
    </source>
</reference>
<gene>
    <name evidence="6" type="ORF">GIS00_01920</name>
</gene>
<dbReference type="SUPFAM" id="SSF52540">
    <property type="entry name" value="P-loop containing nucleoside triphosphate hydrolases"/>
    <property type="match status" value="2"/>
</dbReference>
<sequence length="606" mass="65323">MANLVNLEAVSVNRGVRTVLDGISLGVQTGDRIGVLGLNGSGKTTLLSVLAGLVPPDSGRVAVSRGTTMEVVTQGGELPPGDTVREVVLARFGDGDHGWASDSAVRGILDGLGLSAIGLDSPVDRLSGGERRRVALAAVLVTPDSPTDILVLDEPTNHLDIEGVAWLAEHLLSRRSALITVTHDRWFLDAVATTTWEVVDGTVYIREGGYSDWVFARAERLRLDRAAEDRRKNLARKELAWLRRGAPARTSKPRYRIDAAEALIADVPEPRNVVELHTFARRRLGKDVLDVEDATATVPTPDGDRVLLDDVTWRIGPGDRIGLVGVNGSGKSTLLRVLVGERPLESGVRKVGSTVRIGYLSQAVAELPADLRLIEAVSEIAGTVNLGGKDLTAGQLAERFGFTNAQQWTRVGELSGGERRRLQLLRILMAEPNVLVLDEPTNDLDTDTLSALEDLLDSWPGTLLVVSHDRYLVERVTDDVVALFGDGRITGLPGGIDEYLRRRREGAAATARPAAGRPGLPGPAAPAAPTALDPGEARQLRKDLQRLEKKMESLQRKESDLHRRLADVGADFAAAAAMDAELRSVLGEREDVELEWLGVAEKLEQG</sequence>
<dbReference type="InterPro" id="IPR003593">
    <property type="entry name" value="AAA+_ATPase"/>
</dbReference>
<feature type="domain" description="ABC transporter" evidence="5">
    <location>
        <begin position="5"/>
        <end position="227"/>
    </location>
</feature>
<feature type="coiled-coil region" evidence="3">
    <location>
        <begin position="537"/>
        <end position="564"/>
    </location>
</feature>
<name>A0A7K1FHD9_9ACTN</name>
<evidence type="ECO:0000313" key="7">
    <source>
        <dbReference type="Proteomes" id="UP000460221"/>
    </source>
</evidence>
<dbReference type="RefSeq" id="WP_154766720.1">
    <property type="nucleotide sequence ID" value="NZ_WLYK01000001.1"/>
</dbReference>
<dbReference type="PROSITE" id="PS50893">
    <property type="entry name" value="ABC_TRANSPORTER_2"/>
    <property type="match status" value="2"/>
</dbReference>
<feature type="domain" description="ABC transporter" evidence="5">
    <location>
        <begin position="289"/>
        <end position="511"/>
    </location>
</feature>
<feature type="region of interest" description="Disordered" evidence="4">
    <location>
        <begin position="507"/>
        <end position="535"/>
    </location>
</feature>
<evidence type="ECO:0000259" key="5">
    <source>
        <dbReference type="PROSITE" id="PS50893"/>
    </source>
</evidence>
<feature type="compositionally biased region" description="Low complexity" evidence="4">
    <location>
        <begin position="507"/>
        <end position="518"/>
    </location>
</feature>
<keyword evidence="1" id="KW-0547">Nucleotide-binding</keyword>
<evidence type="ECO:0000313" key="6">
    <source>
        <dbReference type="EMBL" id="MTD12703.1"/>
    </source>
</evidence>
<evidence type="ECO:0000256" key="4">
    <source>
        <dbReference type="SAM" id="MobiDB-lite"/>
    </source>
</evidence>
<dbReference type="EMBL" id="WLYK01000001">
    <property type="protein sequence ID" value="MTD12703.1"/>
    <property type="molecule type" value="Genomic_DNA"/>
</dbReference>
<dbReference type="Proteomes" id="UP000460221">
    <property type="component" value="Unassembled WGS sequence"/>
</dbReference>